<dbReference type="RefSeq" id="WP_054653419.1">
    <property type="nucleotide sequence ID" value="NZ_AZGC01000008.1"/>
</dbReference>
<comment type="caution">
    <text evidence="10">The sequence shown here is derived from an EMBL/GenBank/DDBJ whole genome shotgun (WGS) entry which is preliminary data.</text>
</comment>
<dbReference type="EMBL" id="AZGC01000008">
    <property type="protein sequence ID" value="KRL96352.1"/>
    <property type="molecule type" value="Genomic_DNA"/>
</dbReference>
<feature type="domain" description="ABC transmembrane type-1" evidence="9">
    <location>
        <begin position="62"/>
        <end position="280"/>
    </location>
</feature>
<organism evidence="10 11">
    <name type="scientific">Limosilactobacillus equigenerosi DSM 18793 = JCM 14505</name>
    <dbReference type="NCBI Taxonomy" id="1423742"/>
    <lineage>
        <taxon>Bacteria</taxon>
        <taxon>Bacillati</taxon>
        <taxon>Bacillota</taxon>
        <taxon>Bacilli</taxon>
        <taxon>Lactobacillales</taxon>
        <taxon>Lactobacillaceae</taxon>
        <taxon>Limosilactobacillus</taxon>
    </lineage>
</organism>
<evidence type="ECO:0000256" key="1">
    <source>
        <dbReference type="ARBA" id="ARBA00004651"/>
    </source>
</evidence>
<evidence type="ECO:0000313" key="11">
    <source>
        <dbReference type="Proteomes" id="UP000051084"/>
    </source>
</evidence>
<dbReference type="NCBIfam" id="TIGR00974">
    <property type="entry name" value="3a0107s02c"/>
    <property type="match status" value="1"/>
</dbReference>
<evidence type="ECO:0000256" key="2">
    <source>
        <dbReference type="ARBA" id="ARBA00007069"/>
    </source>
</evidence>
<dbReference type="InterPro" id="IPR000515">
    <property type="entry name" value="MetI-like"/>
</dbReference>
<dbReference type="PANTHER" id="PTHR43470">
    <property type="entry name" value="PHOSPHATE TRANSPORT SYSTEM PERMEASE PROTEIN PSTA-RELATED"/>
    <property type="match status" value="1"/>
</dbReference>
<dbReference type="InterPro" id="IPR005672">
    <property type="entry name" value="Phosphate_PstA"/>
</dbReference>
<dbReference type="GO" id="GO:0005886">
    <property type="term" value="C:plasma membrane"/>
    <property type="evidence" value="ECO:0007669"/>
    <property type="project" value="UniProtKB-SubCell"/>
</dbReference>
<evidence type="ECO:0000256" key="6">
    <source>
        <dbReference type="ARBA" id="ARBA00022989"/>
    </source>
</evidence>
<gene>
    <name evidence="10" type="ORF">FC21_GL000151</name>
</gene>
<dbReference type="Proteomes" id="UP000051084">
    <property type="component" value="Unassembled WGS sequence"/>
</dbReference>
<dbReference type="GO" id="GO:0005315">
    <property type="term" value="F:phosphate transmembrane transporter activity"/>
    <property type="evidence" value="ECO:0007669"/>
    <property type="project" value="InterPro"/>
</dbReference>
<feature type="transmembrane region" description="Helical" evidence="8">
    <location>
        <begin position="131"/>
        <end position="148"/>
    </location>
</feature>
<evidence type="ECO:0000313" key="10">
    <source>
        <dbReference type="EMBL" id="KRL96352.1"/>
    </source>
</evidence>
<dbReference type="PROSITE" id="PS50928">
    <property type="entry name" value="ABC_TM1"/>
    <property type="match status" value="1"/>
</dbReference>
<evidence type="ECO:0000256" key="8">
    <source>
        <dbReference type="RuleBase" id="RU363043"/>
    </source>
</evidence>
<evidence type="ECO:0000256" key="5">
    <source>
        <dbReference type="ARBA" id="ARBA00022692"/>
    </source>
</evidence>
<keyword evidence="7 8" id="KW-0472">Membrane</keyword>
<name>A0A0R1UT35_9LACO</name>
<accession>A0A0R1UT35</accession>
<feature type="transmembrane region" description="Helical" evidence="8">
    <location>
        <begin position="66"/>
        <end position="87"/>
    </location>
</feature>
<protein>
    <recommendedName>
        <fullName evidence="8">Phosphate transport system permease protein PstA</fullName>
    </recommendedName>
</protein>
<feature type="transmembrane region" description="Helical" evidence="8">
    <location>
        <begin position="12"/>
        <end position="33"/>
    </location>
</feature>
<keyword evidence="3" id="KW-0813">Transport</keyword>
<dbReference type="Gene3D" id="1.10.3720.10">
    <property type="entry name" value="MetI-like"/>
    <property type="match status" value="1"/>
</dbReference>
<dbReference type="STRING" id="417373.GCA_001570685_01155"/>
<feature type="transmembrane region" description="Helical" evidence="8">
    <location>
        <begin position="99"/>
        <end position="125"/>
    </location>
</feature>
<reference evidence="10 11" key="1">
    <citation type="journal article" date="2015" name="Genome Announc.">
        <title>Expanding the biotechnology potential of lactobacilli through comparative genomics of 213 strains and associated genera.</title>
        <authorList>
            <person name="Sun Z."/>
            <person name="Harris H.M."/>
            <person name="McCann A."/>
            <person name="Guo C."/>
            <person name="Argimon S."/>
            <person name="Zhang W."/>
            <person name="Yang X."/>
            <person name="Jeffery I.B."/>
            <person name="Cooney J.C."/>
            <person name="Kagawa T.F."/>
            <person name="Liu W."/>
            <person name="Song Y."/>
            <person name="Salvetti E."/>
            <person name="Wrobel A."/>
            <person name="Rasinkangas P."/>
            <person name="Parkhill J."/>
            <person name="Rea M.C."/>
            <person name="O'Sullivan O."/>
            <person name="Ritari J."/>
            <person name="Douillard F.P."/>
            <person name="Paul Ross R."/>
            <person name="Yang R."/>
            <person name="Briner A.E."/>
            <person name="Felis G.E."/>
            <person name="de Vos W.M."/>
            <person name="Barrangou R."/>
            <person name="Klaenhammer T.R."/>
            <person name="Caufield P.W."/>
            <person name="Cui Y."/>
            <person name="Zhang H."/>
            <person name="O'Toole P.W."/>
        </authorList>
    </citation>
    <scope>NUCLEOTIDE SEQUENCE [LARGE SCALE GENOMIC DNA]</scope>
    <source>
        <strain evidence="10 11">DSM 18793</strain>
    </source>
</reference>
<dbReference type="PATRIC" id="fig|1423742.4.peg.163"/>
<evidence type="ECO:0000256" key="4">
    <source>
        <dbReference type="ARBA" id="ARBA00022475"/>
    </source>
</evidence>
<sequence>MHPQKVDRIMTVIILLSSAVVGIAVISLLAFIITAGLPHLSWDFIASASSAFTSGGGIRDQLFNSFYLVILTMLISLPLSLGGAIYLSEYAKPSKLTDGFRLAIEVLGSLPSIVVGLFGYLVLVLKFHLDFSLLAGAIALTIINLPLLTRSCETALSQVPSLQRQAGLGLGMSKWKVTTKIVMPAALPGIVTGAILSVGRIFGEAAALIYTSGQSSMVISYTNWNPFSHTSFLNPMRPAETLAVHIWKLNTEGLVPDATAVSAGAATVLILTILLFNLLARFVGYLIKRRMTK</sequence>
<keyword evidence="4 8" id="KW-1003">Cell membrane</keyword>
<dbReference type="CDD" id="cd06261">
    <property type="entry name" value="TM_PBP2"/>
    <property type="match status" value="1"/>
</dbReference>
<evidence type="ECO:0000256" key="7">
    <source>
        <dbReference type="ARBA" id="ARBA00023136"/>
    </source>
</evidence>
<proteinExistence type="inferred from homology"/>
<dbReference type="Pfam" id="PF00528">
    <property type="entry name" value="BPD_transp_1"/>
    <property type="match status" value="1"/>
</dbReference>
<dbReference type="GO" id="GO:0035435">
    <property type="term" value="P:phosphate ion transmembrane transport"/>
    <property type="evidence" value="ECO:0007669"/>
    <property type="project" value="InterPro"/>
</dbReference>
<dbReference type="SUPFAM" id="SSF161098">
    <property type="entry name" value="MetI-like"/>
    <property type="match status" value="1"/>
</dbReference>
<keyword evidence="5 8" id="KW-0812">Transmembrane</keyword>
<feature type="transmembrane region" description="Helical" evidence="8">
    <location>
        <begin position="263"/>
        <end position="287"/>
    </location>
</feature>
<dbReference type="PANTHER" id="PTHR43470:SF4">
    <property type="entry name" value="ABC TRANSPORTER PERMEASE PROTEIN YQGI-RELATED"/>
    <property type="match status" value="1"/>
</dbReference>
<dbReference type="OrthoDB" id="9807065at2"/>
<evidence type="ECO:0000256" key="3">
    <source>
        <dbReference type="ARBA" id="ARBA00022448"/>
    </source>
</evidence>
<feature type="transmembrane region" description="Helical" evidence="8">
    <location>
        <begin position="181"/>
        <end position="202"/>
    </location>
</feature>
<dbReference type="AlphaFoldDB" id="A0A0R1UT35"/>
<dbReference type="InterPro" id="IPR035906">
    <property type="entry name" value="MetI-like_sf"/>
</dbReference>
<comment type="subcellular location">
    <subcellularLocation>
        <location evidence="1 8">Cell membrane</location>
        <topology evidence="1 8">Multi-pass membrane protein</topology>
    </subcellularLocation>
</comment>
<keyword evidence="6 8" id="KW-1133">Transmembrane helix</keyword>
<keyword evidence="11" id="KW-1185">Reference proteome</keyword>
<evidence type="ECO:0000259" key="9">
    <source>
        <dbReference type="PROSITE" id="PS50928"/>
    </source>
</evidence>
<comment type="similarity">
    <text evidence="2 8">Belongs to the binding-protein-dependent transport system permease family. CysTW subfamily.</text>
</comment>